<dbReference type="InterPro" id="IPR042099">
    <property type="entry name" value="ANL_N_sf"/>
</dbReference>
<dbReference type="InterPro" id="IPR050237">
    <property type="entry name" value="ATP-dep_AMP-bd_enzyme"/>
</dbReference>
<evidence type="ECO:0000313" key="2">
    <source>
        <dbReference type="EMBL" id="RKS57947.1"/>
    </source>
</evidence>
<protein>
    <submittedName>
        <fullName evidence="2">AMP-binding enzyme</fullName>
    </submittedName>
</protein>
<dbReference type="PANTHER" id="PTHR43767:SF10">
    <property type="entry name" value="SURFACTIN SYNTHASE SUBUNIT 1"/>
    <property type="match status" value="1"/>
</dbReference>
<dbReference type="Gene3D" id="3.40.50.12780">
    <property type="entry name" value="N-terminal domain of ligase-like"/>
    <property type="match status" value="1"/>
</dbReference>
<gene>
    <name evidence="2" type="ORF">BDD30_2775</name>
</gene>
<name>A0ABX9SM29_9GAMM</name>
<dbReference type="EMBL" id="RBLJ01000003">
    <property type="protein sequence ID" value="RKS57947.1"/>
    <property type="molecule type" value="Genomic_DNA"/>
</dbReference>
<dbReference type="RefSeq" id="WP_049795182.1">
    <property type="nucleotide sequence ID" value="NC_012962.1"/>
</dbReference>
<dbReference type="PANTHER" id="PTHR43767">
    <property type="entry name" value="LONG-CHAIN-FATTY-ACID--COA LIGASE"/>
    <property type="match status" value="1"/>
</dbReference>
<dbReference type="InterPro" id="IPR000873">
    <property type="entry name" value="AMP-dep_synth/lig_dom"/>
</dbReference>
<dbReference type="Pfam" id="PF00501">
    <property type="entry name" value="AMP-binding"/>
    <property type="match status" value="1"/>
</dbReference>
<keyword evidence="3" id="KW-1185">Reference proteome</keyword>
<comment type="caution">
    <text evidence="2">The sequence shown here is derived from an EMBL/GenBank/DDBJ whole genome shotgun (WGS) entry which is preliminary data.</text>
</comment>
<dbReference type="SUPFAM" id="SSF56801">
    <property type="entry name" value="Acetyl-CoA synthetase-like"/>
    <property type="match status" value="1"/>
</dbReference>
<organism evidence="2 3">
    <name type="scientific">Photorhabdus asymbiotica</name>
    <dbReference type="NCBI Taxonomy" id="291112"/>
    <lineage>
        <taxon>Bacteria</taxon>
        <taxon>Pseudomonadati</taxon>
        <taxon>Pseudomonadota</taxon>
        <taxon>Gammaproteobacteria</taxon>
        <taxon>Enterobacterales</taxon>
        <taxon>Morganellaceae</taxon>
        <taxon>Photorhabdus</taxon>
    </lineage>
</organism>
<evidence type="ECO:0000259" key="1">
    <source>
        <dbReference type="Pfam" id="PF00501"/>
    </source>
</evidence>
<reference evidence="2 3" key="1">
    <citation type="submission" date="2018-10" db="EMBL/GenBank/DDBJ databases">
        <title>Genomic Encyclopedia of Archaeal and Bacterial Type Strains, Phase II (KMG-II): from individual species to whole genera.</title>
        <authorList>
            <person name="Goeker M."/>
        </authorList>
    </citation>
    <scope>NUCLEOTIDE SEQUENCE [LARGE SCALE GENOMIC DNA]</scope>
    <source>
        <strain evidence="2 3">DSM 15149</strain>
    </source>
</reference>
<accession>A0ABX9SM29</accession>
<sequence length="473" mass="52677">MFDVGRTSLRLWVKKIGYFIITIIHFEKILPKIIDGEILRIITSKGLELDYYDVIEKSKNLSCSIYNIPKIYALCCWSKEKIDYIFCYEAAQILDIPFIPLPSSIEFSYVKSLIQSLPFAVAVYKDNNIIPFNNTHTHLVSDWLQLARLCFFTSGSTGDKKLVFLSDNNISTAVSSIQEKLKYSHTDRVINFLPMAFDYGFYQYLLVKNIDATICLIDEGMSISSVSFIDKFDASILPIVPSMVTALIPLFRTRFNGDSIKKITSTGEAISTGLINQIIDLFHKTEFYTMYGLTECKRVSILLPDDKPDFPGSVGQAISCARIAIDNPDSQGRGEIIVSGSNVALGTLSFMPSGEIIRKNFHGTLNTGDLGFTDSKGFLYVEGRKDSQIKILGQRTSAVEIENAALSIPGIITCKASADASGCYLQCISDNTITIQYIRQSLIKQLGTIATKIAITISTHLDMTANYKSKRPE</sequence>
<feature type="domain" description="AMP-dependent synthetase/ligase" evidence="1">
    <location>
        <begin position="151"/>
        <end position="346"/>
    </location>
</feature>
<proteinExistence type="predicted"/>
<evidence type="ECO:0000313" key="3">
    <source>
        <dbReference type="Proteomes" id="UP000280955"/>
    </source>
</evidence>
<dbReference type="Proteomes" id="UP000280955">
    <property type="component" value="Unassembled WGS sequence"/>
</dbReference>